<dbReference type="AlphaFoldDB" id="A0A8T3BRE9"/>
<comment type="caution">
    <text evidence="1">The sequence shown here is derived from an EMBL/GenBank/DDBJ whole genome shotgun (WGS) entry which is preliminary data.</text>
</comment>
<evidence type="ECO:0000313" key="1">
    <source>
        <dbReference type="EMBL" id="KAI0519795.1"/>
    </source>
</evidence>
<keyword evidence="2" id="KW-1185">Reference proteome</keyword>
<accession>A0A8T3BRE9</accession>
<protein>
    <submittedName>
        <fullName evidence="1">Uncharacterized protein</fullName>
    </submittedName>
</protein>
<proteinExistence type="predicted"/>
<dbReference type="EMBL" id="JAGYWB010000006">
    <property type="protein sequence ID" value="KAI0519795.1"/>
    <property type="molecule type" value="Genomic_DNA"/>
</dbReference>
<name>A0A8T3BRE9_DENNO</name>
<reference evidence="1" key="1">
    <citation type="journal article" date="2022" name="Front. Genet.">
        <title>Chromosome-Scale Assembly of the Dendrobium nobile Genome Provides Insights Into the Molecular Mechanism of the Biosynthesis of the Medicinal Active Ingredient of Dendrobium.</title>
        <authorList>
            <person name="Xu Q."/>
            <person name="Niu S.-C."/>
            <person name="Li K.-L."/>
            <person name="Zheng P.-J."/>
            <person name="Zhang X.-J."/>
            <person name="Jia Y."/>
            <person name="Liu Y."/>
            <person name="Niu Y.-X."/>
            <person name="Yu L.-H."/>
            <person name="Chen D.-F."/>
            <person name="Zhang G.-Q."/>
        </authorList>
    </citation>
    <scope>NUCLEOTIDE SEQUENCE</scope>
    <source>
        <tissue evidence="1">Leaf</tissue>
    </source>
</reference>
<evidence type="ECO:0000313" key="2">
    <source>
        <dbReference type="Proteomes" id="UP000829196"/>
    </source>
</evidence>
<gene>
    <name evidence="1" type="ORF">KFK09_007256</name>
</gene>
<dbReference type="Proteomes" id="UP000829196">
    <property type="component" value="Unassembled WGS sequence"/>
</dbReference>
<organism evidence="1 2">
    <name type="scientific">Dendrobium nobile</name>
    <name type="common">Orchid</name>
    <dbReference type="NCBI Taxonomy" id="94219"/>
    <lineage>
        <taxon>Eukaryota</taxon>
        <taxon>Viridiplantae</taxon>
        <taxon>Streptophyta</taxon>
        <taxon>Embryophyta</taxon>
        <taxon>Tracheophyta</taxon>
        <taxon>Spermatophyta</taxon>
        <taxon>Magnoliopsida</taxon>
        <taxon>Liliopsida</taxon>
        <taxon>Asparagales</taxon>
        <taxon>Orchidaceae</taxon>
        <taxon>Epidendroideae</taxon>
        <taxon>Malaxideae</taxon>
        <taxon>Dendrobiinae</taxon>
        <taxon>Dendrobium</taxon>
    </lineage>
</organism>
<sequence>MHGMTPWVPKRPLLETQALGSLGLAIWLDPSHQREASLEPSFDLNQIESESRCH</sequence>